<dbReference type="AlphaFoldDB" id="A0A8J7RPH5"/>
<sequence length="362" mass="41447">MNSIDIFENSIKAYKITEKYHGNYVGLERALFLGWYCELENPCKFCYMSTQKDKIKEPLKARRKLETILAEASIMKRIGWKLEFISGGYGYKIEELNDMIEMIAHIQGCKQYLNLGIIDFEKLNLNNVEGIVGAVETVNPELHQKVCPGKPLENTKEMLLKAKDYDLKTGITIILGMGETEDDIEKLLQMIEELDLNRITFYSLNPQKDTIFEHKTSTTTLNYMNWVSQVRLNYPKLKIISGTWVDKLPNIGPLVMAGSNIITKFPLFSIYGTKYGKTVENEINSTGRELLGSFSDVDVLNSKKELLNSPYVKNIPNESYRINKNVEISEKNLAVLKDMDVNIANKIDSYVKKTTKNAMKYL</sequence>
<dbReference type="GO" id="GO:0004076">
    <property type="term" value="F:biotin synthase activity"/>
    <property type="evidence" value="ECO:0007669"/>
    <property type="project" value="InterPro"/>
</dbReference>
<dbReference type="SMART" id="SM00729">
    <property type="entry name" value="Elp3"/>
    <property type="match status" value="1"/>
</dbReference>
<dbReference type="NCBIfam" id="NF004911">
    <property type="entry name" value="PRK06267.1"/>
    <property type="match status" value="1"/>
</dbReference>
<dbReference type="PANTHER" id="PTHR22976:SF2">
    <property type="entry name" value="BIOTIN SYNTHASE, MITOCHONDRIAL"/>
    <property type="match status" value="1"/>
</dbReference>
<evidence type="ECO:0000256" key="5">
    <source>
        <dbReference type="ARBA" id="ARBA00023014"/>
    </source>
</evidence>
<evidence type="ECO:0000259" key="6">
    <source>
        <dbReference type="PROSITE" id="PS51918"/>
    </source>
</evidence>
<dbReference type="GO" id="GO:0051539">
    <property type="term" value="F:4 iron, 4 sulfur cluster binding"/>
    <property type="evidence" value="ECO:0007669"/>
    <property type="project" value="UniProtKB-KW"/>
</dbReference>
<evidence type="ECO:0000313" key="7">
    <source>
        <dbReference type="EMBL" id="MBP2201874.1"/>
    </source>
</evidence>
<evidence type="ECO:0000256" key="4">
    <source>
        <dbReference type="ARBA" id="ARBA00023004"/>
    </source>
</evidence>
<dbReference type="PANTHER" id="PTHR22976">
    <property type="entry name" value="BIOTIN SYNTHASE"/>
    <property type="match status" value="1"/>
</dbReference>
<dbReference type="InterPro" id="IPR013785">
    <property type="entry name" value="Aldolase_TIM"/>
</dbReference>
<gene>
    <name evidence="7" type="ORF">J3E07_001299</name>
</gene>
<dbReference type="Proteomes" id="UP000740329">
    <property type="component" value="Unassembled WGS sequence"/>
</dbReference>
<dbReference type="InterPro" id="IPR006638">
    <property type="entry name" value="Elp3/MiaA/NifB-like_rSAM"/>
</dbReference>
<name>A0A8J7RPH5_METVO</name>
<dbReference type="EMBL" id="JAGGMV010000003">
    <property type="protein sequence ID" value="MBP2201874.1"/>
    <property type="molecule type" value="Genomic_DNA"/>
</dbReference>
<keyword evidence="4" id="KW-0408">Iron</keyword>
<protein>
    <submittedName>
        <fullName evidence="7">Biotin synthase-like enzyme</fullName>
    </submittedName>
</protein>
<dbReference type="GO" id="GO:0051537">
    <property type="term" value="F:2 iron, 2 sulfur cluster binding"/>
    <property type="evidence" value="ECO:0007669"/>
    <property type="project" value="TreeGrafter"/>
</dbReference>
<dbReference type="SUPFAM" id="SSF102114">
    <property type="entry name" value="Radical SAM enzymes"/>
    <property type="match status" value="1"/>
</dbReference>
<keyword evidence="1" id="KW-0004">4Fe-4S</keyword>
<dbReference type="OrthoDB" id="67071at2157"/>
<dbReference type="InterPro" id="IPR058240">
    <property type="entry name" value="rSAM_sf"/>
</dbReference>
<evidence type="ECO:0000313" key="8">
    <source>
        <dbReference type="Proteomes" id="UP000740329"/>
    </source>
</evidence>
<accession>A0A8J7RPH5</accession>
<organism evidence="7 8">
    <name type="scientific">Methanococcus voltae</name>
    <dbReference type="NCBI Taxonomy" id="2188"/>
    <lineage>
        <taxon>Archaea</taxon>
        <taxon>Methanobacteriati</taxon>
        <taxon>Methanobacteriota</taxon>
        <taxon>Methanomada group</taxon>
        <taxon>Methanococci</taxon>
        <taxon>Methanococcales</taxon>
        <taxon>Methanococcaceae</taxon>
        <taxon>Methanococcus</taxon>
    </lineage>
</organism>
<comment type="caution">
    <text evidence="7">The sequence shown here is derived from an EMBL/GenBank/DDBJ whole genome shotgun (WGS) entry which is preliminary data.</text>
</comment>
<evidence type="ECO:0000256" key="3">
    <source>
        <dbReference type="ARBA" id="ARBA00022723"/>
    </source>
</evidence>
<keyword evidence="2" id="KW-0949">S-adenosyl-L-methionine</keyword>
<dbReference type="RefSeq" id="WP_209591388.1">
    <property type="nucleotide sequence ID" value="NZ_JAGGMU010000003.1"/>
</dbReference>
<dbReference type="GO" id="GO:0009102">
    <property type="term" value="P:biotin biosynthetic process"/>
    <property type="evidence" value="ECO:0007669"/>
    <property type="project" value="InterPro"/>
</dbReference>
<keyword evidence="3" id="KW-0479">Metal-binding</keyword>
<dbReference type="CDD" id="cd01335">
    <property type="entry name" value="Radical_SAM"/>
    <property type="match status" value="1"/>
</dbReference>
<feature type="domain" description="Radical SAM core" evidence="6">
    <location>
        <begin position="20"/>
        <end position="246"/>
    </location>
</feature>
<evidence type="ECO:0000256" key="2">
    <source>
        <dbReference type="ARBA" id="ARBA00022691"/>
    </source>
</evidence>
<evidence type="ECO:0000256" key="1">
    <source>
        <dbReference type="ARBA" id="ARBA00022485"/>
    </source>
</evidence>
<reference evidence="7" key="1">
    <citation type="submission" date="2021-03" db="EMBL/GenBank/DDBJ databases">
        <title>Genomic Encyclopedia of Type Strains, Phase IV (KMG-V): Genome sequencing to study the core and pangenomes of soil and plant-associated prokaryotes.</title>
        <authorList>
            <person name="Whitman W."/>
        </authorList>
    </citation>
    <scope>NUCLEOTIDE SEQUENCE</scope>
    <source>
        <strain evidence="7">C4</strain>
    </source>
</reference>
<dbReference type="PROSITE" id="PS51918">
    <property type="entry name" value="RADICAL_SAM"/>
    <property type="match status" value="1"/>
</dbReference>
<dbReference type="Pfam" id="PF04055">
    <property type="entry name" value="Radical_SAM"/>
    <property type="match status" value="1"/>
</dbReference>
<keyword evidence="5" id="KW-0411">Iron-sulfur</keyword>
<dbReference type="Gene3D" id="3.20.20.70">
    <property type="entry name" value="Aldolase class I"/>
    <property type="match status" value="1"/>
</dbReference>
<proteinExistence type="predicted"/>
<dbReference type="InterPro" id="IPR007197">
    <property type="entry name" value="rSAM"/>
</dbReference>
<dbReference type="GO" id="GO:0046872">
    <property type="term" value="F:metal ion binding"/>
    <property type="evidence" value="ECO:0007669"/>
    <property type="project" value="UniProtKB-KW"/>
</dbReference>
<dbReference type="InterPro" id="IPR002684">
    <property type="entry name" value="Biotin_synth/BioAB"/>
</dbReference>